<dbReference type="EMBL" id="AOIL01000018">
    <property type="protein sequence ID" value="ELY94110.1"/>
    <property type="molecule type" value="Genomic_DNA"/>
</dbReference>
<dbReference type="Gene3D" id="3.40.50.20">
    <property type="match status" value="1"/>
</dbReference>
<dbReference type="GO" id="GO:0005524">
    <property type="term" value="F:ATP binding"/>
    <property type="evidence" value="ECO:0007669"/>
    <property type="project" value="UniProtKB-UniRule"/>
</dbReference>
<dbReference type="OrthoDB" id="11959at2157"/>
<protein>
    <submittedName>
        <fullName evidence="4">ATP-grasp protein-like protein</fullName>
    </submittedName>
</protein>
<comment type="caution">
    <text evidence="4">The sequence shown here is derived from an EMBL/GenBank/DDBJ whole genome shotgun (WGS) entry which is preliminary data.</text>
</comment>
<keyword evidence="1" id="KW-0547">Nucleotide-binding</keyword>
<name>M0A5U9_9EURY</name>
<feature type="region of interest" description="Disordered" evidence="2">
    <location>
        <begin position="198"/>
        <end position="304"/>
    </location>
</feature>
<dbReference type="Proteomes" id="UP000011648">
    <property type="component" value="Unassembled WGS sequence"/>
</dbReference>
<sequence length="515" mass="56308">MRSNAPSECQSVVVPGITAPSSVACVRSLARRGIRTIVVSSDERTPAAKSRYCDEAVVVPSPYEDLLAYRDALQALAMRPDVRTIIPVREPDVYVLSKYRDEFSEHIGTPWPEMDTLARAQDRVELFEAAANAGVGAPETVLCTELPESGEWIVKPRYSVLGDEYLDRYGPETCIAPPSTRYLETEGDGTAPGTVAAATAGATATTSTTGTTRTAIDVNESVEDGGSNVDVAVESTDERVSTTSSTVTASSTATESTTSSSSSSSSSTSTTETSASANTNTNAGTSTNTNTNANANSGTADTPSLETLRTEMGHTPIRQEYVPTTDEYGFFALYDHGEPVATFQHRQRRGYSYAGGPSSYRESVWIPELERAGRALLDHLEWHGLAMVEFLRDEETGEFKLMEVNPRFWSSLPFSVQTGADFPYYYWLLAGDERERIDHDYDVGIGGHLVRGEGLHLYSILTDDVPLVEKPPFRTALWDICRSMVTERRCDYLSRDDPRPFVRDLANAAAEFDPR</sequence>
<accession>M0A5U9</accession>
<proteinExistence type="predicted"/>
<dbReference type="PROSITE" id="PS50975">
    <property type="entry name" value="ATP_GRASP"/>
    <property type="match status" value="1"/>
</dbReference>
<dbReference type="PATRIC" id="fig|1230458.4.peg.1377"/>
<feature type="domain" description="ATP-grasp" evidence="3">
    <location>
        <begin position="244"/>
        <end position="431"/>
    </location>
</feature>
<reference evidence="4 5" key="1">
    <citation type="journal article" date="2014" name="PLoS Genet.">
        <title>Phylogenetically driven sequencing of extremely halophilic archaea reveals strategies for static and dynamic osmo-response.</title>
        <authorList>
            <person name="Becker E.A."/>
            <person name="Seitzer P.M."/>
            <person name="Tritt A."/>
            <person name="Larsen D."/>
            <person name="Krusor M."/>
            <person name="Yao A.I."/>
            <person name="Wu D."/>
            <person name="Madern D."/>
            <person name="Eisen J.A."/>
            <person name="Darling A.E."/>
            <person name="Facciotti M.T."/>
        </authorList>
    </citation>
    <scope>NUCLEOTIDE SEQUENCE [LARGE SCALE GENOMIC DNA]</scope>
    <source>
        <strain evidence="4 5">DSM 12281</strain>
    </source>
</reference>
<dbReference type="SUPFAM" id="SSF56059">
    <property type="entry name" value="Glutathione synthetase ATP-binding domain-like"/>
    <property type="match status" value="1"/>
</dbReference>
<evidence type="ECO:0000313" key="4">
    <source>
        <dbReference type="EMBL" id="ELY94110.1"/>
    </source>
</evidence>
<evidence type="ECO:0000256" key="2">
    <source>
        <dbReference type="SAM" id="MobiDB-lite"/>
    </source>
</evidence>
<dbReference type="STRING" id="1230458.C484_06789"/>
<keyword evidence="1" id="KW-0067">ATP-binding</keyword>
<feature type="compositionally biased region" description="Low complexity" evidence="2">
    <location>
        <begin position="241"/>
        <end position="300"/>
    </location>
</feature>
<dbReference type="GO" id="GO:0046872">
    <property type="term" value="F:metal ion binding"/>
    <property type="evidence" value="ECO:0007669"/>
    <property type="project" value="InterPro"/>
</dbReference>
<dbReference type="InterPro" id="IPR011761">
    <property type="entry name" value="ATP-grasp"/>
</dbReference>
<evidence type="ECO:0000313" key="5">
    <source>
        <dbReference type="Proteomes" id="UP000011648"/>
    </source>
</evidence>
<evidence type="ECO:0000256" key="1">
    <source>
        <dbReference type="PROSITE-ProRule" id="PRU00409"/>
    </source>
</evidence>
<dbReference type="AlphaFoldDB" id="M0A5U9"/>
<evidence type="ECO:0000259" key="3">
    <source>
        <dbReference type="PROSITE" id="PS50975"/>
    </source>
</evidence>
<keyword evidence="5" id="KW-1185">Reference proteome</keyword>
<organism evidence="4 5">
    <name type="scientific">Natrialba taiwanensis DSM 12281</name>
    <dbReference type="NCBI Taxonomy" id="1230458"/>
    <lineage>
        <taxon>Archaea</taxon>
        <taxon>Methanobacteriati</taxon>
        <taxon>Methanobacteriota</taxon>
        <taxon>Stenosarchaea group</taxon>
        <taxon>Halobacteria</taxon>
        <taxon>Halobacteriales</taxon>
        <taxon>Natrialbaceae</taxon>
        <taxon>Natrialba</taxon>
    </lineage>
</organism>
<dbReference type="Gene3D" id="3.30.470.20">
    <property type="entry name" value="ATP-grasp fold, B domain"/>
    <property type="match status" value="1"/>
</dbReference>
<dbReference type="PROSITE" id="PS51257">
    <property type="entry name" value="PROKAR_LIPOPROTEIN"/>
    <property type="match status" value="1"/>
</dbReference>
<dbReference type="RefSeq" id="WP_006825173.1">
    <property type="nucleotide sequence ID" value="NZ_AOIL01000018.1"/>
</dbReference>
<feature type="compositionally biased region" description="Low complexity" evidence="2">
    <location>
        <begin position="198"/>
        <end position="215"/>
    </location>
</feature>
<gene>
    <name evidence="4" type="ORF">C484_06789</name>
</gene>